<feature type="transmembrane region" description="Helical" evidence="1">
    <location>
        <begin position="6"/>
        <end position="24"/>
    </location>
</feature>
<evidence type="ECO:0000313" key="4">
    <source>
        <dbReference type="EMBL" id="JAU84883.1"/>
    </source>
</evidence>
<evidence type="ECO:0000313" key="3">
    <source>
        <dbReference type="EMBL" id="JAU28651.1"/>
    </source>
</evidence>
<sequence length="102" mass="11709">MTTTFLRSAYILTLLFAIVVAVTGNRMYPKPLMSGEQVAHSIIQAGLLLERGPLYKTCSAKRDIDNCDYCDRQCKDYGGDSFWGKCSLFWPIRECYCYWECP</sequence>
<evidence type="ECO:0000313" key="2">
    <source>
        <dbReference type="EMBL" id="JAU23005.1"/>
    </source>
</evidence>
<proteinExistence type="predicted"/>
<keyword evidence="1" id="KW-0472">Membrane</keyword>
<keyword evidence="1" id="KW-1133">Transmembrane helix</keyword>
<gene>
    <name evidence="2" type="ORF">GA_TR15102_c0_g1_i1_g.46439</name>
    <name evidence="3" type="ORF">LC_TR18535_c0_g1_i1_g.62372</name>
    <name evidence="4" type="ORF">MP_TR536_c0_g1_i1_g.1456</name>
</gene>
<dbReference type="EMBL" id="GEVM01021055">
    <property type="protein sequence ID" value="JAU84883.1"/>
    <property type="molecule type" value="Transcribed_RNA"/>
</dbReference>
<dbReference type="EMBL" id="GEVK01024181">
    <property type="protein sequence ID" value="JAU28651.1"/>
    <property type="molecule type" value="Transcribed_RNA"/>
</dbReference>
<dbReference type="AlphaFoldDB" id="A0A1J3IWZ4"/>
<organism evidence="4">
    <name type="scientific">Noccaea caerulescens</name>
    <name type="common">Alpine penny-cress</name>
    <name type="synonym">Thlaspi caerulescens</name>
    <dbReference type="NCBI Taxonomy" id="107243"/>
    <lineage>
        <taxon>Eukaryota</taxon>
        <taxon>Viridiplantae</taxon>
        <taxon>Streptophyta</taxon>
        <taxon>Embryophyta</taxon>
        <taxon>Tracheophyta</taxon>
        <taxon>Spermatophyta</taxon>
        <taxon>Magnoliopsida</taxon>
        <taxon>eudicotyledons</taxon>
        <taxon>Gunneridae</taxon>
        <taxon>Pentapetalae</taxon>
        <taxon>rosids</taxon>
        <taxon>malvids</taxon>
        <taxon>Brassicales</taxon>
        <taxon>Brassicaceae</taxon>
        <taxon>Coluteocarpeae</taxon>
        <taxon>Noccaea</taxon>
    </lineage>
</organism>
<dbReference type="EMBL" id="GEVI01009315">
    <property type="protein sequence ID" value="JAU23005.1"/>
    <property type="molecule type" value="Transcribed_RNA"/>
</dbReference>
<protein>
    <submittedName>
        <fullName evidence="4">Uncharacterized protein</fullName>
    </submittedName>
</protein>
<keyword evidence="1" id="KW-0812">Transmembrane</keyword>
<name>A0A1J3IWZ4_NOCCA</name>
<reference evidence="4" key="1">
    <citation type="submission" date="2016-07" db="EMBL/GenBank/DDBJ databases">
        <title>De novo transcriptome assembly of four accessions of the metal hyperaccumulator plant Noccaea caerulescens.</title>
        <authorList>
            <person name="Blande D."/>
            <person name="Halimaa P."/>
            <person name="Tervahauta A.I."/>
            <person name="Aarts M.G."/>
            <person name="Karenlampi S.O."/>
        </authorList>
    </citation>
    <scope>NUCLEOTIDE SEQUENCE</scope>
</reference>
<evidence type="ECO:0000256" key="1">
    <source>
        <dbReference type="SAM" id="Phobius"/>
    </source>
</evidence>
<accession>A0A1J3IWZ4</accession>